<dbReference type="AlphaFoldDB" id="A0A1E3QSM0"/>
<dbReference type="GO" id="GO:0016491">
    <property type="term" value="F:oxidoreductase activity"/>
    <property type="evidence" value="ECO:0007669"/>
    <property type="project" value="UniProtKB-KW"/>
</dbReference>
<dbReference type="EMBL" id="KV454429">
    <property type="protein sequence ID" value="ODQ80638.1"/>
    <property type="molecule type" value="Genomic_DNA"/>
</dbReference>
<dbReference type="Pfam" id="PF14226">
    <property type="entry name" value="DIOX_N"/>
    <property type="match status" value="1"/>
</dbReference>
<evidence type="ECO:0000313" key="3">
    <source>
        <dbReference type="EMBL" id="ODQ80638.1"/>
    </source>
</evidence>
<dbReference type="SUPFAM" id="SSF51197">
    <property type="entry name" value="Clavaminate synthase-like"/>
    <property type="match status" value="1"/>
</dbReference>
<dbReference type="Gene3D" id="2.60.120.330">
    <property type="entry name" value="B-lactam Antibiotic, Isopenicillin N Synthase, Chain"/>
    <property type="match status" value="1"/>
</dbReference>
<dbReference type="RefSeq" id="XP_018985966.1">
    <property type="nucleotide sequence ID" value="XM_019132130.1"/>
</dbReference>
<dbReference type="InterPro" id="IPR005123">
    <property type="entry name" value="Oxoglu/Fe-dep_dioxygenase_dom"/>
</dbReference>
<evidence type="ECO:0000313" key="4">
    <source>
        <dbReference type="Proteomes" id="UP000094336"/>
    </source>
</evidence>
<accession>A0A1E3QSM0</accession>
<dbReference type="PANTHER" id="PTHR47990">
    <property type="entry name" value="2-OXOGLUTARATE (2OG) AND FE(II)-DEPENDENT OXYGENASE SUPERFAMILY PROTEIN-RELATED"/>
    <property type="match status" value="1"/>
</dbReference>
<dbReference type="GO" id="GO:0046872">
    <property type="term" value="F:metal ion binding"/>
    <property type="evidence" value="ECO:0007669"/>
    <property type="project" value="UniProtKB-KW"/>
</dbReference>
<dbReference type="InterPro" id="IPR050231">
    <property type="entry name" value="Iron_ascorbate_oxido_reductase"/>
</dbReference>
<comment type="similarity">
    <text evidence="1">Belongs to the iron/ascorbate-dependent oxidoreductase family.</text>
</comment>
<dbReference type="Proteomes" id="UP000094336">
    <property type="component" value="Unassembled WGS sequence"/>
</dbReference>
<evidence type="ECO:0000259" key="2">
    <source>
        <dbReference type="PROSITE" id="PS51471"/>
    </source>
</evidence>
<protein>
    <recommendedName>
        <fullName evidence="2">Fe2OG dioxygenase domain-containing protein</fullName>
    </recommendedName>
</protein>
<dbReference type="InterPro" id="IPR026992">
    <property type="entry name" value="DIOX_N"/>
</dbReference>
<dbReference type="PROSITE" id="PS51471">
    <property type="entry name" value="FE2OG_OXY"/>
    <property type="match status" value="1"/>
</dbReference>
<evidence type="ECO:0000256" key="1">
    <source>
        <dbReference type="RuleBase" id="RU003682"/>
    </source>
</evidence>
<gene>
    <name evidence="3" type="ORF">BABINDRAFT_47743</name>
</gene>
<dbReference type="InterPro" id="IPR044861">
    <property type="entry name" value="IPNS-like_FE2OG_OXY"/>
</dbReference>
<dbReference type="GeneID" id="30149983"/>
<dbReference type="STRING" id="984486.A0A1E3QSM0"/>
<dbReference type="Pfam" id="PF03171">
    <property type="entry name" value="2OG-FeII_Oxy"/>
    <property type="match status" value="1"/>
</dbReference>
<organism evidence="3 4">
    <name type="scientific">Babjeviella inositovora NRRL Y-12698</name>
    <dbReference type="NCBI Taxonomy" id="984486"/>
    <lineage>
        <taxon>Eukaryota</taxon>
        <taxon>Fungi</taxon>
        <taxon>Dikarya</taxon>
        <taxon>Ascomycota</taxon>
        <taxon>Saccharomycotina</taxon>
        <taxon>Pichiomycetes</taxon>
        <taxon>Serinales incertae sedis</taxon>
        <taxon>Babjeviella</taxon>
    </lineage>
</organism>
<dbReference type="InterPro" id="IPR027443">
    <property type="entry name" value="IPNS-like_sf"/>
</dbReference>
<dbReference type="GO" id="GO:0044283">
    <property type="term" value="P:small molecule biosynthetic process"/>
    <property type="evidence" value="ECO:0007669"/>
    <property type="project" value="UniProtKB-ARBA"/>
</dbReference>
<sequence length="346" mass="38609">MFVANNPLQIVDISTVNQATADDLFHAAASQGFLFVEGHNFSQKEVDVLFQLSQAYFAQSAEEKRKYPIDSTNAGYTDFGGENLDPETQKQGDPKEGFNFSNINFETGLPFYQNIPPFFAEDPEMMEIVQSAAKKFYAISVRIFKLLSIGMKIEDTTNSDGSVVKGEDWLTVRHQPTKESGSTFRFLRYPGQKSLNPEAVIRAGAHTDYGGVTLLFQKENQEGLEIHSPVSKKWEAVPYVGASPKFQAQGAAPPIVVNIADQLSYWTSGILKSTIHRVRFPAKSQETGQDRYSIVFFSHPNDETLLEPVPSPIIREVKNRGANAAEKVVTAHEHLQKRLAATYSFY</sequence>
<keyword evidence="4" id="KW-1185">Reference proteome</keyword>
<name>A0A1E3QSM0_9ASCO</name>
<dbReference type="FunFam" id="2.60.120.330:FF:000051">
    <property type="entry name" value="Clavaminate synthase-like protein"/>
    <property type="match status" value="1"/>
</dbReference>
<feature type="domain" description="Fe2OG dioxygenase" evidence="2">
    <location>
        <begin position="179"/>
        <end position="300"/>
    </location>
</feature>
<keyword evidence="1" id="KW-0560">Oxidoreductase</keyword>
<keyword evidence="1" id="KW-0479">Metal-binding</keyword>
<dbReference type="OrthoDB" id="288590at2759"/>
<keyword evidence="1" id="KW-0408">Iron</keyword>
<proteinExistence type="inferred from homology"/>
<reference evidence="4" key="1">
    <citation type="submission" date="2016-05" db="EMBL/GenBank/DDBJ databases">
        <title>Comparative genomics of biotechnologically important yeasts.</title>
        <authorList>
            <consortium name="DOE Joint Genome Institute"/>
            <person name="Riley R."/>
            <person name="Haridas S."/>
            <person name="Wolfe K.H."/>
            <person name="Lopes M.R."/>
            <person name="Hittinger C.T."/>
            <person name="Goker M."/>
            <person name="Salamov A."/>
            <person name="Wisecaver J."/>
            <person name="Long T.M."/>
            <person name="Aerts A.L."/>
            <person name="Barry K."/>
            <person name="Choi C."/>
            <person name="Clum A."/>
            <person name="Coughlan A.Y."/>
            <person name="Deshpande S."/>
            <person name="Douglass A.P."/>
            <person name="Hanson S.J."/>
            <person name="Klenk H.-P."/>
            <person name="Labutti K."/>
            <person name="Lapidus A."/>
            <person name="Lindquist E."/>
            <person name="Lipzen A."/>
            <person name="Meier-Kolthoff J.P."/>
            <person name="Ohm R.A."/>
            <person name="Otillar R.P."/>
            <person name="Pangilinan J."/>
            <person name="Peng Y."/>
            <person name="Rokas A."/>
            <person name="Rosa C.A."/>
            <person name="Scheuner C."/>
            <person name="Sibirny A.A."/>
            <person name="Slot J.C."/>
            <person name="Stielow J.B."/>
            <person name="Sun H."/>
            <person name="Kurtzman C.P."/>
            <person name="Blackwell M."/>
            <person name="Grigoriev I.V."/>
            <person name="Jeffries T.W."/>
        </authorList>
    </citation>
    <scope>NUCLEOTIDE SEQUENCE [LARGE SCALE GENOMIC DNA]</scope>
    <source>
        <strain evidence="4">NRRL Y-12698</strain>
    </source>
</reference>